<keyword evidence="2" id="KW-1185">Reference proteome</keyword>
<sequence>MASIWKTAGMGAAAGLAVPVAGLSGLAAAGLTLILVLAMFGVGPARLSQTSLWGLLTSELMLYLLISLALFALSFRFLARLQASCQALVTRINTQHGLSFDAGHLLGYPAPAFLVFDSQNRKIAACDVVNDAYKLHDFSWLLGWQMTWREVESMEMNGGSRQVNASGMSVPTFERTIRAKDFAIALQTADPQRPVLSFPMSRRAAETWCARLNALFNG</sequence>
<evidence type="ECO:0000313" key="1">
    <source>
        <dbReference type="EMBL" id="TMS59148.1"/>
    </source>
</evidence>
<gene>
    <name evidence="1" type="ORF">MW7_002930</name>
</gene>
<dbReference type="EMBL" id="AKCV02000011">
    <property type="protein sequence ID" value="TMS59148.1"/>
    <property type="molecule type" value="Genomic_DNA"/>
</dbReference>
<proteinExistence type="predicted"/>
<name>A0ACD3SST0_9BURK</name>
<reference evidence="1" key="1">
    <citation type="submission" date="2019-05" db="EMBL/GenBank/DDBJ databases">
        <title>Revised genome assembly of Burkholderiaceae (previously Ralstonia) sp. PBA.</title>
        <authorList>
            <person name="Gan H.M."/>
        </authorList>
    </citation>
    <scope>NUCLEOTIDE SEQUENCE</scope>
    <source>
        <strain evidence="1">PBA</strain>
    </source>
</reference>
<accession>A0ACD3SST0</accession>
<organism evidence="1 2">
    <name type="scientific">Imbroritus primus</name>
    <dbReference type="NCBI Taxonomy" id="3058603"/>
    <lineage>
        <taxon>Bacteria</taxon>
        <taxon>Pseudomonadati</taxon>
        <taxon>Pseudomonadota</taxon>
        <taxon>Betaproteobacteria</taxon>
        <taxon>Burkholderiales</taxon>
        <taxon>Burkholderiaceae</taxon>
        <taxon>Imbroritus</taxon>
    </lineage>
</organism>
<evidence type="ECO:0000313" key="2">
    <source>
        <dbReference type="Proteomes" id="UP000004277"/>
    </source>
</evidence>
<comment type="caution">
    <text evidence="1">The sequence shown here is derived from an EMBL/GenBank/DDBJ whole genome shotgun (WGS) entry which is preliminary data.</text>
</comment>
<protein>
    <submittedName>
        <fullName evidence="1">Uncharacterized protein</fullName>
    </submittedName>
</protein>
<dbReference type="Proteomes" id="UP000004277">
    <property type="component" value="Unassembled WGS sequence"/>
</dbReference>